<evidence type="ECO:0000256" key="4">
    <source>
        <dbReference type="ARBA" id="ARBA00022723"/>
    </source>
</evidence>
<dbReference type="PANTHER" id="PTHR38839">
    <property type="entry name" value="TRANSCRIPTIONAL REGULATOR WHID-RELATED"/>
    <property type="match status" value="1"/>
</dbReference>
<comment type="cofactor">
    <cofactor evidence="11">
        <name>[4Fe-4S] cluster</name>
        <dbReference type="ChEBI" id="CHEBI:49883"/>
    </cofactor>
    <text evidence="11">Binds 1 [4Fe-4S] cluster per subunit. Following nitrosylation of the [4Fe-4S] cluster binds 1 [4Fe-8(NO)] cluster per subunit.</text>
</comment>
<evidence type="ECO:0000256" key="6">
    <source>
        <dbReference type="ARBA" id="ARBA00023014"/>
    </source>
</evidence>
<comment type="function">
    <text evidence="11">Acts as a transcriptional regulator. Probably redox-responsive. The apo- but not holo-form probably binds DNA.</text>
</comment>
<comment type="PTM">
    <text evidence="11">The Fe-S cluster can be nitrosylated by nitric oxide (NO).</text>
</comment>
<feature type="binding site" evidence="11">
    <location>
        <position position="10"/>
    </location>
    <ligand>
        <name>[4Fe-4S] cluster</name>
        <dbReference type="ChEBI" id="CHEBI:49883"/>
    </ligand>
</feature>
<gene>
    <name evidence="11" type="primary">whiB</name>
    <name evidence="13" type="ORF">IAG43_31805</name>
</gene>
<evidence type="ECO:0000256" key="8">
    <source>
        <dbReference type="ARBA" id="ARBA00023125"/>
    </source>
</evidence>
<name>A0A7H0I2L9_9ACTN</name>
<evidence type="ECO:0000256" key="7">
    <source>
        <dbReference type="ARBA" id="ARBA00023015"/>
    </source>
</evidence>
<dbReference type="HAMAP" id="MF_01479">
    <property type="entry name" value="WhiB"/>
    <property type="match status" value="1"/>
</dbReference>
<dbReference type="GO" id="GO:0003677">
    <property type="term" value="F:DNA binding"/>
    <property type="evidence" value="ECO:0007669"/>
    <property type="project" value="UniProtKB-UniRule"/>
</dbReference>
<keyword evidence="14" id="KW-1185">Reference proteome</keyword>
<accession>A0A7H0I2L9</accession>
<dbReference type="InterPro" id="IPR034768">
    <property type="entry name" value="4FE4S_WBL"/>
</dbReference>
<dbReference type="EMBL" id="CP060825">
    <property type="protein sequence ID" value="QNP67035.1"/>
    <property type="molecule type" value="Genomic_DNA"/>
</dbReference>
<keyword evidence="3 11" id="KW-0004">4Fe-4S</keyword>
<evidence type="ECO:0000256" key="3">
    <source>
        <dbReference type="ARBA" id="ARBA00022485"/>
    </source>
</evidence>
<keyword evidence="6 11" id="KW-0411">Iron-sulfur</keyword>
<evidence type="ECO:0000313" key="13">
    <source>
        <dbReference type="EMBL" id="QNP67035.1"/>
    </source>
</evidence>
<dbReference type="InterPro" id="IPR003482">
    <property type="entry name" value="Whib"/>
</dbReference>
<dbReference type="AlphaFoldDB" id="A0A7H0I2L9"/>
<dbReference type="PANTHER" id="PTHR38839:SF6">
    <property type="entry name" value="TRANSCRIPTIONAL REGULATOR WHIB1"/>
    <property type="match status" value="1"/>
</dbReference>
<keyword evidence="7 11" id="KW-0805">Transcription regulation</keyword>
<comment type="subcellular location">
    <subcellularLocation>
        <location evidence="1 11">Cytoplasm</location>
    </subcellularLocation>
</comment>
<keyword evidence="9 11" id="KW-1015">Disulfide bond</keyword>
<feature type="binding site" evidence="11">
    <location>
        <position position="47"/>
    </location>
    <ligand>
        <name>[4Fe-4S] cluster</name>
        <dbReference type="ChEBI" id="CHEBI:49883"/>
    </ligand>
</feature>
<dbReference type="RefSeq" id="WP_187744088.1">
    <property type="nucleotide sequence ID" value="NZ_CP060825.1"/>
</dbReference>
<sequence length="88" mass="9826">MTDWRIEAACRDVDPELFFPVGTGGPALLQIKAAKQICEGCPVRESCLDWAVQAHQDFGVWGGLDENERRALRRREARRAKSAGQASR</sequence>
<keyword evidence="4 11" id="KW-0479">Metal-binding</keyword>
<dbReference type="GO" id="GO:0005737">
    <property type="term" value="C:cytoplasm"/>
    <property type="evidence" value="ECO:0007669"/>
    <property type="project" value="UniProtKB-SubCell"/>
</dbReference>
<dbReference type="Pfam" id="PF02467">
    <property type="entry name" value="Whib"/>
    <property type="match status" value="1"/>
</dbReference>
<dbReference type="PROSITE" id="PS51674">
    <property type="entry name" value="4FE4S_WBL"/>
    <property type="match status" value="1"/>
</dbReference>
<keyword evidence="11" id="KW-0963">Cytoplasm</keyword>
<keyword evidence="5 11" id="KW-0408">Iron</keyword>
<dbReference type="GO" id="GO:0035731">
    <property type="term" value="F:dinitrosyl-iron complex binding"/>
    <property type="evidence" value="ECO:0007669"/>
    <property type="project" value="UniProtKB-UniRule"/>
</dbReference>
<dbReference type="KEGG" id="sgj:IAG43_31805"/>
<evidence type="ECO:0000256" key="9">
    <source>
        <dbReference type="ARBA" id="ARBA00023157"/>
    </source>
</evidence>
<evidence type="ECO:0000313" key="14">
    <source>
        <dbReference type="Proteomes" id="UP000516230"/>
    </source>
</evidence>
<keyword evidence="10 11" id="KW-0804">Transcription</keyword>
<feature type="binding site" evidence="11">
    <location>
        <position position="41"/>
    </location>
    <ligand>
        <name>[4Fe-4S] cluster</name>
        <dbReference type="ChEBI" id="CHEBI:49883"/>
    </ligand>
</feature>
<dbReference type="GO" id="GO:0045892">
    <property type="term" value="P:negative regulation of DNA-templated transcription"/>
    <property type="evidence" value="ECO:0007669"/>
    <property type="project" value="TreeGrafter"/>
</dbReference>
<feature type="domain" description="4Fe-4S Wbl-type" evidence="12">
    <location>
        <begin position="9"/>
        <end position="71"/>
    </location>
</feature>
<comment type="PTM">
    <text evidence="11">Upon Fe-S cluster removal intramolecular disulfide bonds are formed.</text>
</comment>
<evidence type="ECO:0000259" key="12">
    <source>
        <dbReference type="PROSITE" id="PS51674"/>
    </source>
</evidence>
<feature type="binding site" evidence="11">
    <location>
        <position position="38"/>
    </location>
    <ligand>
        <name>[4Fe-4S] cluster</name>
        <dbReference type="ChEBI" id="CHEBI:49883"/>
    </ligand>
</feature>
<organism evidence="13 14">
    <name type="scientific">Streptomyces genisteinicus</name>
    <dbReference type="NCBI Taxonomy" id="2768068"/>
    <lineage>
        <taxon>Bacteria</taxon>
        <taxon>Bacillati</taxon>
        <taxon>Actinomycetota</taxon>
        <taxon>Actinomycetes</taxon>
        <taxon>Kitasatosporales</taxon>
        <taxon>Streptomycetaceae</taxon>
        <taxon>Streptomyces</taxon>
    </lineage>
</organism>
<proteinExistence type="inferred from homology"/>
<evidence type="ECO:0000256" key="11">
    <source>
        <dbReference type="HAMAP-Rule" id="MF_01479"/>
    </source>
</evidence>
<dbReference type="GO" id="GO:0047134">
    <property type="term" value="F:protein-disulfide reductase [NAD(P)H] activity"/>
    <property type="evidence" value="ECO:0007669"/>
    <property type="project" value="TreeGrafter"/>
</dbReference>
<dbReference type="GO" id="GO:0046872">
    <property type="term" value="F:metal ion binding"/>
    <property type="evidence" value="ECO:0007669"/>
    <property type="project" value="UniProtKB-KW"/>
</dbReference>
<evidence type="ECO:0000256" key="1">
    <source>
        <dbReference type="ARBA" id="ARBA00004496"/>
    </source>
</evidence>
<dbReference type="GO" id="GO:0051539">
    <property type="term" value="F:4 iron, 4 sulfur cluster binding"/>
    <property type="evidence" value="ECO:0007669"/>
    <property type="project" value="UniProtKB-UniRule"/>
</dbReference>
<keyword evidence="8 11" id="KW-0238">DNA-binding</keyword>
<dbReference type="GO" id="GO:0045454">
    <property type="term" value="P:cell redox homeostasis"/>
    <property type="evidence" value="ECO:0007669"/>
    <property type="project" value="TreeGrafter"/>
</dbReference>
<protein>
    <recommendedName>
        <fullName evidence="11">Transcriptional regulator WhiB</fullName>
    </recommendedName>
</protein>
<reference evidence="13 14" key="1">
    <citation type="submission" date="2020-08" db="EMBL/GenBank/DDBJ databases">
        <title>A novel species.</title>
        <authorList>
            <person name="Gao J."/>
        </authorList>
    </citation>
    <scope>NUCLEOTIDE SEQUENCE [LARGE SCALE GENOMIC DNA]</scope>
    <source>
        <strain evidence="13 14">CRPJ-33</strain>
    </source>
</reference>
<evidence type="ECO:0000256" key="10">
    <source>
        <dbReference type="ARBA" id="ARBA00023163"/>
    </source>
</evidence>
<dbReference type="Proteomes" id="UP000516230">
    <property type="component" value="Chromosome"/>
</dbReference>
<comment type="similarity">
    <text evidence="2 11">Belongs to the WhiB family.</text>
</comment>
<evidence type="ECO:0000256" key="2">
    <source>
        <dbReference type="ARBA" id="ARBA00006597"/>
    </source>
</evidence>
<evidence type="ECO:0000256" key="5">
    <source>
        <dbReference type="ARBA" id="ARBA00023004"/>
    </source>
</evidence>